<dbReference type="EMBL" id="JASPKY010000091">
    <property type="protein sequence ID" value="KAK9738040.1"/>
    <property type="molecule type" value="Genomic_DNA"/>
</dbReference>
<dbReference type="InterPro" id="IPR042231">
    <property type="entry name" value="Cho/carn_acyl_trans_2"/>
</dbReference>
<evidence type="ECO:0000259" key="19">
    <source>
        <dbReference type="Pfam" id="PF16484"/>
    </source>
</evidence>
<evidence type="ECO:0000256" key="14">
    <source>
        <dbReference type="ARBA" id="ARBA00023315"/>
    </source>
</evidence>
<dbReference type="InterPro" id="IPR032476">
    <property type="entry name" value="CPT_N"/>
</dbReference>
<feature type="domain" description="Choline/carnitine acyltransferase" evidence="18">
    <location>
        <begin position="174"/>
        <end position="751"/>
    </location>
</feature>
<comment type="catalytic activity">
    <reaction evidence="15">
        <text>(R)-carnitine + hexadecanoyl-CoA = O-hexadecanoyl-(R)-carnitine + CoA</text>
        <dbReference type="Rhea" id="RHEA:12661"/>
        <dbReference type="ChEBI" id="CHEBI:16347"/>
        <dbReference type="ChEBI" id="CHEBI:17490"/>
        <dbReference type="ChEBI" id="CHEBI:57287"/>
        <dbReference type="ChEBI" id="CHEBI:57379"/>
        <dbReference type="EC" id="2.3.1.21"/>
    </reaction>
    <physiologicalReaction direction="left-to-right" evidence="15">
        <dbReference type="Rhea" id="RHEA:12662"/>
    </physiologicalReaction>
</comment>
<evidence type="ECO:0000313" key="20">
    <source>
        <dbReference type="EMBL" id="KAK9738040.1"/>
    </source>
</evidence>
<dbReference type="AlphaFoldDB" id="A0AAW1LVG0"/>
<evidence type="ECO:0000313" key="21">
    <source>
        <dbReference type="Proteomes" id="UP001458880"/>
    </source>
</evidence>
<dbReference type="Gene3D" id="3.30.559.10">
    <property type="entry name" value="Chloramphenicol acetyltransferase-like domain"/>
    <property type="match status" value="1"/>
</dbReference>
<feature type="transmembrane region" description="Helical" evidence="17">
    <location>
        <begin position="100"/>
        <end position="120"/>
    </location>
</feature>
<feature type="active site" description="Proton acceptor" evidence="16">
    <location>
        <position position="470"/>
    </location>
</feature>
<evidence type="ECO:0000256" key="9">
    <source>
        <dbReference type="ARBA" id="ARBA00022832"/>
    </source>
</evidence>
<dbReference type="PANTHER" id="PTHR22589">
    <property type="entry name" value="CARNITINE O-ACYLTRANSFERASE"/>
    <property type="match status" value="1"/>
</dbReference>
<proteinExistence type="inferred from homology"/>
<dbReference type="GO" id="GO:0004095">
    <property type="term" value="F:carnitine O-palmitoyltransferase activity"/>
    <property type="evidence" value="ECO:0007669"/>
    <property type="project" value="UniProtKB-EC"/>
</dbReference>
<sequence>MLMAEAHQAVAFPFLITNEGWDVNVDREVLKLVWRSGLRSWKRQFARFMNNVQNGVYPANLWSLWFFMSIVIIIHYSGYAVPGDLVGTILPCLPGTDLKWQLIGSVLAAVLLWLSVVYLIRYTLKLLFMYKGWMYEARGKSISTKTKAWMALVRLLSSFNRPKLFSLQGSIPKLPLPSLKGTMERYMQSIRPLVDDENYERIQKMATNFEKGIGPKLQRYLVLKSWWSTNYVADWWEEYVYLRARSPLMINSNFYGMDALARHPTKNQAARAASIINACFKFKRMVERQELKPLLIQNSIPLCSSQYERAFNTTRIPGLETDQIVHWKDSNHVVIYHRGRYYKVIVKTNKILNTREIQEQIQQILDDSYKPLPAEEKLGVLTAINRTEWAQIRRSFFNVGVNRNSLDAIEKAAFFVSLDDVPYVPNPEVPEQLNMYGKLLLHGNGYNRWFDKSINVCVSSNGKMGVNCEHSWGDAPIAIQIWEYMVWQEIENRFKENGDAVGEIETTPPPPSRLAWEIKPDVEMKIENAVENAQMLINNLDLHVFAYRQYGKGFIKTCKVSPDAFIQMAIQLAYYRDAGKFSLTYEACMTRLYREGRTETVRPCTVESSSWVKAMENKNTAADERIKLLRIACERHQRNYLDAMCGKGVDRHLFCLYVVSKYLELESPFLQEVLNEPWRLSTSQSPLEQMGFEFKKYPECLGTGGGFGPVDDDGYGVSYIITGENTIFFHISNKKSSKLTDCHRFGKRLREVLNSMQDLFAIHTDTAQQFK</sequence>
<reference evidence="20 21" key="1">
    <citation type="journal article" date="2024" name="BMC Genomics">
        <title>De novo assembly and annotation of Popillia japonica's genome with initial clues to its potential as an invasive pest.</title>
        <authorList>
            <person name="Cucini C."/>
            <person name="Boschi S."/>
            <person name="Funari R."/>
            <person name="Cardaioli E."/>
            <person name="Iannotti N."/>
            <person name="Marturano G."/>
            <person name="Paoli F."/>
            <person name="Bruttini M."/>
            <person name="Carapelli A."/>
            <person name="Frati F."/>
            <person name="Nardi F."/>
        </authorList>
    </citation>
    <scope>NUCLEOTIDE SEQUENCE [LARGE SCALE GENOMIC DNA]</scope>
    <source>
        <strain evidence="20">DMR45628</strain>
    </source>
</reference>
<keyword evidence="9" id="KW-0276">Fatty acid metabolism</keyword>
<dbReference type="GO" id="GO:0006631">
    <property type="term" value="P:fatty acid metabolic process"/>
    <property type="evidence" value="ECO:0007669"/>
    <property type="project" value="UniProtKB-KW"/>
</dbReference>
<evidence type="ECO:0000256" key="11">
    <source>
        <dbReference type="ARBA" id="ARBA00023098"/>
    </source>
</evidence>
<evidence type="ECO:0000256" key="7">
    <source>
        <dbReference type="ARBA" id="ARBA00022679"/>
    </source>
</evidence>
<evidence type="ECO:0000256" key="6">
    <source>
        <dbReference type="ARBA" id="ARBA00022448"/>
    </source>
</evidence>
<name>A0AAW1LVG0_POPJA</name>
<dbReference type="InterPro" id="IPR023213">
    <property type="entry name" value="CAT-like_dom_sf"/>
</dbReference>
<dbReference type="Pfam" id="PF16484">
    <property type="entry name" value="CPT_N"/>
    <property type="match status" value="1"/>
</dbReference>
<keyword evidence="21" id="KW-1185">Reference proteome</keyword>
<keyword evidence="10 17" id="KW-1133">Transmembrane helix</keyword>
<evidence type="ECO:0000259" key="18">
    <source>
        <dbReference type="Pfam" id="PF00755"/>
    </source>
</evidence>
<dbReference type="GO" id="GO:0015909">
    <property type="term" value="P:long-chain fatty acid transport"/>
    <property type="evidence" value="ECO:0007669"/>
    <property type="project" value="UniProtKB-ARBA"/>
</dbReference>
<keyword evidence="8 17" id="KW-0812">Transmembrane</keyword>
<dbReference type="PANTHER" id="PTHR22589:SF31">
    <property type="entry name" value="CARNITINE O-PALMITOYLTRANSFERASE"/>
    <property type="match status" value="1"/>
</dbReference>
<dbReference type="EC" id="2.3.1.21" evidence="5"/>
<comment type="similarity">
    <text evidence="4">Belongs to the carnitine/choline acetyltransferase family.</text>
</comment>
<organism evidence="20 21">
    <name type="scientific">Popillia japonica</name>
    <name type="common">Japanese beetle</name>
    <dbReference type="NCBI Taxonomy" id="7064"/>
    <lineage>
        <taxon>Eukaryota</taxon>
        <taxon>Metazoa</taxon>
        <taxon>Ecdysozoa</taxon>
        <taxon>Arthropoda</taxon>
        <taxon>Hexapoda</taxon>
        <taxon>Insecta</taxon>
        <taxon>Pterygota</taxon>
        <taxon>Neoptera</taxon>
        <taxon>Endopterygota</taxon>
        <taxon>Coleoptera</taxon>
        <taxon>Polyphaga</taxon>
        <taxon>Scarabaeiformia</taxon>
        <taxon>Scarabaeidae</taxon>
        <taxon>Rutelinae</taxon>
        <taxon>Popillia</taxon>
    </lineage>
</organism>
<dbReference type="GO" id="GO:0009437">
    <property type="term" value="P:carnitine metabolic process"/>
    <property type="evidence" value="ECO:0007669"/>
    <property type="project" value="TreeGrafter"/>
</dbReference>
<keyword evidence="6" id="KW-0813">Transport</keyword>
<dbReference type="Pfam" id="PF00755">
    <property type="entry name" value="Carn_acyltransf"/>
    <property type="match status" value="1"/>
</dbReference>
<evidence type="ECO:0000256" key="3">
    <source>
        <dbReference type="ARBA" id="ARBA00005005"/>
    </source>
</evidence>
<comment type="caution">
    <text evidence="20">The sequence shown here is derived from an EMBL/GenBank/DDBJ whole genome shotgun (WGS) entry which is preliminary data.</text>
</comment>
<gene>
    <name evidence="20" type="ORF">QE152_g10181</name>
</gene>
<dbReference type="FunFam" id="3.30.559.10:FF:000002">
    <property type="entry name" value="carnitine O-palmitoyltransferase 1, liver isoform"/>
    <property type="match status" value="1"/>
</dbReference>
<comment type="pathway">
    <text evidence="3">Lipid metabolism; fatty acid beta-oxidation.</text>
</comment>
<evidence type="ECO:0000256" key="13">
    <source>
        <dbReference type="ARBA" id="ARBA00023136"/>
    </source>
</evidence>
<dbReference type="InterPro" id="IPR000542">
    <property type="entry name" value="Carn_acyl_trans"/>
</dbReference>
<keyword evidence="7" id="KW-0808">Transferase</keyword>
<evidence type="ECO:0000256" key="2">
    <source>
        <dbReference type="ARBA" id="ARBA00004325"/>
    </source>
</evidence>
<evidence type="ECO:0000256" key="8">
    <source>
        <dbReference type="ARBA" id="ARBA00022692"/>
    </source>
</evidence>
<keyword evidence="14" id="KW-0012">Acyltransferase</keyword>
<comment type="subcellular location">
    <subcellularLocation>
        <location evidence="1">Membrane</location>
        <topology evidence="1">Multi-pass membrane protein</topology>
    </subcellularLocation>
    <subcellularLocation>
        <location evidence="2">Mitochondrion membrane</location>
    </subcellularLocation>
</comment>
<dbReference type="Proteomes" id="UP001458880">
    <property type="component" value="Unassembled WGS sequence"/>
</dbReference>
<dbReference type="Gene3D" id="3.30.559.70">
    <property type="entry name" value="Choline/Carnitine o-acyltransferase, domain 2"/>
    <property type="match status" value="1"/>
</dbReference>
<protein>
    <recommendedName>
        <fullName evidence="5">carnitine O-palmitoyltransferase</fullName>
        <ecNumber evidence="5">2.3.1.21</ecNumber>
    </recommendedName>
</protein>
<evidence type="ECO:0000256" key="1">
    <source>
        <dbReference type="ARBA" id="ARBA00004141"/>
    </source>
</evidence>
<evidence type="ECO:0000256" key="10">
    <source>
        <dbReference type="ARBA" id="ARBA00022989"/>
    </source>
</evidence>
<dbReference type="Gene3D" id="6.10.250.1760">
    <property type="match status" value="1"/>
</dbReference>
<accession>A0AAW1LVG0</accession>
<evidence type="ECO:0000256" key="17">
    <source>
        <dbReference type="SAM" id="Phobius"/>
    </source>
</evidence>
<evidence type="ECO:0000256" key="15">
    <source>
        <dbReference type="ARBA" id="ARBA00048480"/>
    </source>
</evidence>
<feature type="transmembrane region" description="Helical" evidence="17">
    <location>
        <begin position="59"/>
        <end position="80"/>
    </location>
</feature>
<evidence type="ECO:0000256" key="12">
    <source>
        <dbReference type="ARBA" id="ARBA00023128"/>
    </source>
</evidence>
<dbReference type="InterPro" id="IPR039551">
    <property type="entry name" value="Cho/carn_acyl_trans"/>
</dbReference>
<dbReference type="FunFam" id="3.30.559.70:FF:000001">
    <property type="entry name" value="Carnitine O-palmitoyltransferase 1, liver isoform"/>
    <property type="match status" value="1"/>
</dbReference>
<keyword evidence="13 17" id="KW-0472">Membrane</keyword>
<keyword evidence="11" id="KW-0443">Lipid metabolism</keyword>
<evidence type="ECO:0000256" key="16">
    <source>
        <dbReference type="PIRSR" id="PIRSR600542-1"/>
    </source>
</evidence>
<evidence type="ECO:0000256" key="4">
    <source>
        <dbReference type="ARBA" id="ARBA00005232"/>
    </source>
</evidence>
<evidence type="ECO:0000256" key="5">
    <source>
        <dbReference type="ARBA" id="ARBA00013243"/>
    </source>
</evidence>
<feature type="domain" description="Carnitine O-palmitoyltransferase N-terminal" evidence="19">
    <location>
        <begin position="3"/>
        <end position="48"/>
    </location>
</feature>
<dbReference type="SUPFAM" id="SSF52777">
    <property type="entry name" value="CoA-dependent acyltransferases"/>
    <property type="match status" value="2"/>
</dbReference>
<keyword evidence="12" id="KW-0496">Mitochondrion</keyword>
<dbReference type="GO" id="GO:0031966">
    <property type="term" value="C:mitochondrial membrane"/>
    <property type="evidence" value="ECO:0007669"/>
    <property type="project" value="UniProtKB-SubCell"/>
</dbReference>